<name>A0ACA9NXV6_9GLOM</name>
<accession>A0ACA9NXV6</accession>
<organism evidence="1 2">
    <name type="scientific">Acaulospora colombiana</name>
    <dbReference type="NCBI Taxonomy" id="27376"/>
    <lineage>
        <taxon>Eukaryota</taxon>
        <taxon>Fungi</taxon>
        <taxon>Fungi incertae sedis</taxon>
        <taxon>Mucoromycota</taxon>
        <taxon>Glomeromycotina</taxon>
        <taxon>Glomeromycetes</taxon>
        <taxon>Diversisporales</taxon>
        <taxon>Acaulosporaceae</taxon>
        <taxon>Acaulospora</taxon>
    </lineage>
</organism>
<protein>
    <submittedName>
        <fullName evidence="1">2024_t:CDS:1</fullName>
    </submittedName>
</protein>
<gene>
    <name evidence="1" type="ORF">ACOLOM_LOCUS9067</name>
</gene>
<keyword evidence="2" id="KW-1185">Reference proteome</keyword>
<evidence type="ECO:0000313" key="2">
    <source>
        <dbReference type="Proteomes" id="UP000789525"/>
    </source>
</evidence>
<feature type="non-terminal residue" evidence="1">
    <location>
        <position position="612"/>
    </location>
</feature>
<reference evidence="1" key="1">
    <citation type="submission" date="2021-06" db="EMBL/GenBank/DDBJ databases">
        <authorList>
            <person name="Kallberg Y."/>
            <person name="Tangrot J."/>
            <person name="Rosling A."/>
        </authorList>
    </citation>
    <scope>NUCLEOTIDE SEQUENCE</scope>
    <source>
        <strain evidence="1">CL356</strain>
    </source>
</reference>
<sequence length="612" mass="68381">NCPENEDPHFYGKFVENICDIFYENCDMFDLIRLLPELFDKFMRPVNEQRGLKASTSIRIHPHLDPAFDGLYMQDTPNNAVKPEEQLPKWSLYLLMAAFLGSYISPQLDQRYFAKSTDKQRSPKKRKVINNSGRLASEKKGPQPCEMERVLAIFKSIYVDRVIPTFDIQMQSVTEFHLPLVMVVIGIDLGTTYSCVGVHVNGRVEILANDQGNRITPSYVAFTDDERLVGDAAKNQAANNPENTIFDAKRLIGRRFSDKEVQNDMRHFPFKVVDKDGKPIIQVKVKGEIKTFTPEEISAMVLGKMKEIAESYLGKKVTHAVVTVPAYFNDAQRQATKDAGTIAGLNVLRIVNEPTAAAIAYGLDKSDGERQILVYDLGGGTFDVSLLSIDDGVFEVLATAGDTHLGGEDFDNRVIDHFVKLYKKKNKVDITKDLKAMGKLKREVEKAKRTLSSQMSTRIEIESFYDGKDFSETLTRAKFEELNNDLFKKTLKPVEQVLKDASIEKKDVHDIVLVGGSTRIPKVVQLLEEFFNGKKASKNINPDEAVAYGAAIQGGILSGDERVKDVLLVDICPLTLGIETTGGVMTKLIPRNTVIPTKKSQIFSTAADNQPT</sequence>
<comment type="caution">
    <text evidence="1">The sequence shown here is derived from an EMBL/GenBank/DDBJ whole genome shotgun (WGS) entry which is preliminary data.</text>
</comment>
<dbReference type="Proteomes" id="UP000789525">
    <property type="component" value="Unassembled WGS sequence"/>
</dbReference>
<proteinExistence type="predicted"/>
<feature type="non-terminal residue" evidence="1">
    <location>
        <position position="1"/>
    </location>
</feature>
<evidence type="ECO:0000313" key="1">
    <source>
        <dbReference type="EMBL" id="CAG8674173.1"/>
    </source>
</evidence>
<dbReference type="EMBL" id="CAJVPT010025244">
    <property type="protein sequence ID" value="CAG8674173.1"/>
    <property type="molecule type" value="Genomic_DNA"/>
</dbReference>